<feature type="domain" description="SEC7" evidence="2">
    <location>
        <begin position="148"/>
        <end position="349"/>
    </location>
</feature>
<dbReference type="InterPro" id="IPR000904">
    <property type="entry name" value="Sec7_dom"/>
</dbReference>
<dbReference type="Proteomes" id="UP000008281">
    <property type="component" value="Unassembled WGS sequence"/>
</dbReference>
<dbReference type="STRING" id="31234.E3LUW8"/>
<dbReference type="Pfam" id="PF09324">
    <property type="entry name" value="Sec7-like_HDS"/>
    <property type="match status" value="1"/>
</dbReference>
<organism evidence="4">
    <name type="scientific">Caenorhabditis remanei</name>
    <name type="common">Caenorhabditis vulgaris</name>
    <dbReference type="NCBI Taxonomy" id="31234"/>
    <lineage>
        <taxon>Eukaryota</taxon>
        <taxon>Metazoa</taxon>
        <taxon>Ecdysozoa</taxon>
        <taxon>Nematoda</taxon>
        <taxon>Chromadorea</taxon>
        <taxon>Rhabditida</taxon>
        <taxon>Rhabditina</taxon>
        <taxon>Rhabditomorpha</taxon>
        <taxon>Rhabditoidea</taxon>
        <taxon>Rhabditidae</taxon>
        <taxon>Peloderinae</taxon>
        <taxon>Caenorhabditis</taxon>
    </lineage>
</organism>
<evidence type="ECO:0000313" key="3">
    <source>
        <dbReference type="EMBL" id="EFP12432.1"/>
    </source>
</evidence>
<keyword evidence="4" id="KW-1185">Reference proteome</keyword>
<dbReference type="OrthoDB" id="10002886at2759"/>
<dbReference type="eggNOG" id="KOG1846">
    <property type="taxonomic scope" value="Eukaryota"/>
</dbReference>
<proteinExistence type="predicted"/>
<feature type="region of interest" description="Disordered" evidence="1">
    <location>
        <begin position="762"/>
        <end position="893"/>
    </location>
</feature>
<feature type="compositionally biased region" description="Low complexity" evidence="1">
    <location>
        <begin position="774"/>
        <end position="797"/>
    </location>
</feature>
<feature type="compositionally biased region" description="Polar residues" evidence="1">
    <location>
        <begin position="621"/>
        <end position="631"/>
    </location>
</feature>
<dbReference type="EMBL" id="DS268416">
    <property type="protein sequence ID" value="EFP12432.1"/>
    <property type="molecule type" value="Genomic_DNA"/>
</dbReference>
<evidence type="ECO:0000256" key="1">
    <source>
        <dbReference type="SAM" id="MobiDB-lite"/>
    </source>
</evidence>
<dbReference type="InterPro" id="IPR016024">
    <property type="entry name" value="ARM-type_fold"/>
</dbReference>
<dbReference type="InParanoid" id="E3LUW8"/>
<dbReference type="FunCoup" id="E3LUW8">
    <property type="interactions" value="896"/>
</dbReference>
<dbReference type="SMART" id="SM00222">
    <property type="entry name" value="Sec7"/>
    <property type="match status" value="1"/>
</dbReference>
<feature type="compositionally biased region" description="Polar residues" evidence="1">
    <location>
        <begin position="561"/>
        <end position="572"/>
    </location>
</feature>
<feature type="compositionally biased region" description="Low complexity" evidence="1">
    <location>
        <begin position="804"/>
        <end position="825"/>
    </location>
</feature>
<evidence type="ECO:0000313" key="4">
    <source>
        <dbReference type="Proteomes" id="UP000008281"/>
    </source>
</evidence>
<dbReference type="GO" id="GO:0005085">
    <property type="term" value="F:guanyl-nucleotide exchange factor activity"/>
    <property type="evidence" value="ECO:0007669"/>
    <property type="project" value="InterPro"/>
</dbReference>
<feature type="compositionally biased region" description="Polar residues" evidence="1">
    <location>
        <begin position="840"/>
        <end position="889"/>
    </location>
</feature>
<name>E3LUW8_CAERE</name>
<feature type="compositionally biased region" description="Basic and acidic residues" evidence="1">
    <location>
        <begin position="649"/>
        <end position="667"/>
    </location>
</feature>
<dbReference type="GO" id="GO:0032012">
    <property type="term" value="P:regulation of ARF protein signal transduction"/>
    <property type="evidence" value="ECO:0007669"/>
    <property type="project" value="InterPro"/>
</dbReference>
<sequence length="1731" mass="191974">MSESGGNDEPIGEGQIDFALAPSVITNPHTWRALYQIVDQLIRLMITDPSLASSLEALFHKAFLFPRLDQRSEALKLIKKILGDGSKMSKIAKSCVITKSLSLWRMLMTCIVECTNPQLELSIDSVKTVVAMLDGMKQLATHRFFTDEERKIIAETFVSFEDTIVNSFSLKCSERVSEISTVDEDNENVFDQSGSSSTEDPMAAKLRRLEQKFRCAPITIRRSSELDESSERNTAKRFVQSFSENLDIIASPKNTLSIDEAILQFASDFYANFCSVHADAYKSRSKIQQEFLNTDAIYLTTYAALSYVSRPDTYTLEDLKKTVLNSGSVVHVAIGWLEKVYDNLKLADVHAGQITPTLKNVINDFDGQTKGLLSDVEKLKRIKSRVDEVECTEERNVARWMTSSAWQMIIDVLSTFLAVKEKRKTREKIREAISVSICGMRNLCAVAQVLGLESRCGWIFEQLVETSCCLEDLRDDAIAADNEQKSTCTSREHLLAMQLVLDEARIAIHASSCWKHIVRCSEYVWELEKYIYGALCYEKPSRLKFLRRKTEEKEEDKEENNPTNSGIFSMSNDYEYLGDSQMPPPIAPRPPTDAPPELITGLPHTPALKANDDVDLESNRPRGNNNLSFSDGLNPKRSEPSVATTKTSRSSESDEESKKETKKEKEEKKPAKCGTCWCIFAAVTIFLAVISLLGLGAFLIMNMDGEVPISEALNGTNETSTSMASFVTTTPVSVIIPNKIIPLNTSTVLPLVESTTPLVMKTAESSEDEATTVSSDGTSTESIETTTISVDTQSTTSLGVHPVDTSSSSSDLSTSTTTTDLTASTEPTLEDALPIEDDTTQSNVAVEVSTPSSAKTTPVSSDSETTNDLNELSTTGSSSATLNVTSTEAPTDELKTTAADSSIENALGDEPTLSVHSLNRAICVLIAKVDRFYSQVCRELCLPALHDLCVAIVSSSENRVFYSAQKHIHLTAPVSLLTRISDIISTLSHRPLIHQMFIYPLVSSHFVKVCQCDQESRIAASALAEVVTRLLITESPGMSFNQTLIVPFQTASCSENCSEETKEQLLCALSQLVLSQADKIGSGWKPLFGSLKAVGAARDEKVHWCAIDVISSYLRIDSPSILSSSILECVPCVVNLLQNSDDSSEISSAALRLFPNIYSLILYLYSTPHIPNYHLLHRSDLRSKCLDTVELDQDPVAVPHGPLPWDDKQTYEIAAVELFLTFMDQICGTLLTSSSTTQKNLLDMIGRLLVDISNKPLGADSGGVCMSAVILPYVQKWIRRPDVEEVKILKQVIGACTQTVIDMLELDKMSSWRDRLLRDICSLIVECVLFDKTCAVAPAYFTLIANNSAGFSTQQWNIFSHFLASASSQSLRHIRLLNSFFVRSSTDENGDIGDVTSFNPERLSFRQLLAAIQVFSSEKHVKQKEEEEDLSSGVALIMLSHGADTHRLEVHSIVSTLFTHCLLLQLIASLLLSEDSNPKLKASLIGTTTPIDPQLDDSIYPILYNILNESCETSLDFDNRPAVGSLLSIMLGYSHANLLKVLVSSNLIKTMSLLRRFEKTKKQELLEETAKSVKSRSVDLKSVEFEVSTRRSAIVSREHAITQYHLVPVENGEENAYRLVSQEFVDGALSEYDKHRERLKPFIPDRKNPFQHAIEDIDPISIRSNDQKKEDFDETRLAAYRDICLIPLRYVADNLLREHLPDFLPAVTQIVLSSPDLAVRQLAVDFMSRLA</sequence>
<reference evidence="3" key="1">
    <citation type="submission" date="2007-07" db="EMBL/GenBank/DDBJ databases">
        <title>PCAP assembly of the Caenorhabditis remanei genome.</title>
        <authorList>
            <consortium name="The Caenorhabditis remanei Sequencing Consortium"/>
            <person name="Wilson R.K."/>
        </authorList>
    </citation>
    <scope>NUCLEOTIDE SEQUENCE [LARGE SCALE GENOMIC DNA]</scope>
    <source>
        <strain evidence="3">PB4641</strain>
    </source>
</reference>
<accession>E3LUW8</accession>
<gene>
    <name evidence="3" type="ORF">CRE_29633</name>
</gene>
<dbReference type="InterPro" id="IPR015403">
    <property type="entry name" value="Mon2/Sec7/BIG1-like_HDS"/>
</dbReference>
<feature type="compositionally biased region" description="Pro residues" evidence="1">
    <location>
        <begin position="582"/>
        <end position="594"/>
    </location>
</feature>
<dbReference type="SUPFAM" id="SSF48371">
    <property type="entry name" value="ARM repeat"/>
    <property type="match status" value="1"/>
</dbReference>
<evidence type="ECO:0000259" key="2">
    <source>
        <dbReference type="SMART" id="SM00222"/>
    </source>
</evidence>
<dbReference type="HOGENOM" id="CLU_239977_0_0_1"/>
<protein>
    <recommendedName>
        <fullName evidence="2">SEC7 domain-containing protein</fullName>
    </recommendedName>
</protein>
<feature type="region of interest" description="Disordered" evidence="1">
    <location>
        <begin position="550"/>
        <end position="667"/>
    </location>
</feature>